<organism evidence="1 2">
    <name type="scientific">Psilocybe cubensis</name>
    <name type="common">Psychedelic mushroom</name>
    <name type="synonym">Stropharia cubensis</name>
    <dbReference type="NCBI Taxonomy" id="181762"/>
    <lineage>
        <taxon>Eukaryota</taxon>
        <taxon>Fungi</taxon>
        <taxon>Dikarya</taxon>
        <taxon>Basidiomycota</taxon>
        <taxon>Agaricomycotina</taxon>
        <taxon>Agaricomycetes</taxon>
        <taxon>Agaricomycetidae</taxon>
        <taxon>Agaricales</taxon>
        <taxon>Agaricineae</taxon>
        <taxon>Strophariaceae</taxon>
        <taxon>Psilocybe</taxon>
    </lineage>
</organism>
<dbReference type="EMBL" id="JAFIQS020000012">
    <property type="protein sequence ID" value="KAH9475615.1"/>
    <property type="molecule type" value="Genomic_DNA"/>
</dbReference>
<keyword evidence="2" id="KW-1185">Reference proteome</keyword>
<evidence type="ECO:0000313" key="1">
    <source>
        <dbReference type="EMBL" id="KAH9475615.1"/>
    </source>
</evidence>
<protein>
    <submittedName>
        <fullName evidence="1">Uncharacterized protein</fullName>
    </submittedName>
</protein>
<evidence type="ECO:0000313" key="2">
    <source>
        <dbReference type="Proteomes" id="UP000664032"/>
    </source>
</evidence>
<accession>A0ACB8GIR2</accession>
<name>A0ACB8GIR2_PSICU</name>
<comment type="caution">
    <text evidence="1">The sequence shown here is derived from an EMBL/GenBank/DDBJ whole genome shotgun (WGS) entry which is preliminary data.</text>
</comment>
<dbReference type="Proteomes" id="UP000664032">
    <property type="component" value="Unassembled WGS sequence"/>
</dbReference>
<sequence>MKLNIGTYHINGIFDKTGTQIEPIFTWKEIPKGDTLALALTPVLKIYAVADIKVSEVVKGEVQSGDIFAEKLIPLPPTSNWEVYVH</sequence>
<reference evidence="1" key="1">
    <citation type="submission" date="2021-10" db="EMBL/GenBank/DDBJ databases">
        <title>Psilocybe cubensis genome.</title>
        <authorList>
            <person name="Mckernan K.J."/>
            <person name="Crawford S."/>
            <person name="Trippe A."/>
            <person name="Kane L.T."/>
            <person name="Mclaughlin S."/>
        </authorList>
    </citation>
    <scope>NUCLEOTIDE SEQUENCE</scope>
    <source>
        <strain evidence="1">MGC-MH-2018</strain>
    </source>
</reference>
<gene>
    <name evidence="1" type="ORF">JR316_0012732</name>
</gene>
<proteinExistence type="predicted"/>